<evidence type="ECO:0000313" key="14">
    <source>
        <dbReference type="EMBL" id="CAI2364886.1"/>
    </source>
</evidence>
<feature type="binding site" evidence="10">
    <location>
        <position position="33"/>
    </location>
    <ligand>
        <name>ATP</name>
        <dbReference type="ChEBI" id="CHEBI:30616"/>
    </ligand>
</feature>
<dbReference type="PANTHER" id="PTHR44899:SF3">
    <property type="entry name" value="SERINE_THREONINE-PROTEIN KINASE NEK1"/>
    <property type="match status" value="1"/>
</dbReference>
<name>A0AAD1UE13_EUPCR</name>
<evidence type="ECO:0000259" key="13">
    <source>
        <dbReference type="PROSITE" id="PS50011"/>
    </source>
</evidence>
<evidence type="ECO:0000256" key="6">
    <source>
        <dbReference type="ARBA" id="ARBA00022777"/>
    </source>
</evidence>
<dbReference type="InterPro" id="IPR008271">
    <property type="entry name" value="Ser/Thr_kinase_AS"/>
</dbReference>
<evidence type="ECO:0000256" key="11">
    <source>
        <dbReference type="RuleBase" id="RU000304"/>
    </source>
</evidence>
<comment type="catalytic activity">
    <reaction evidence="9">
        <text>L-seryl-[protein] + ATP = O-phospho-L-seryl-[protein] + ADP + H(+)</text>
        <dbReference type="Rhea" id="RHEA:17989"/>
        <dbReference type="Rhea" id="RHEA-COMP:9863"/>
        <dbReference type="Rhea" id="RHEA-COMP:11604"/>
        <dbReference type="ChEBI" id="CHEBI:15378"/>
        <dbReference type="ChEBI" id="CHEBI:29999"/>
        <dbReference type="ChEBI" id="CHEBI:30616"/>
        <dbReference type="ChEBI" id="CHEBI:83421"/>
        <dbReference type="ChEBI" id="CHEBI:456216"/>
        <dbReference type="EC" id="2.7.11.1"/>
    </reaction>
</comment>
<keyword evidence="3 11" id="KW-0723">Serine/threonine-protein kinase</keyword>
<dbReference type="PROSITE" id="PS00107">
    <property type="entry name" value="PROTEIN_KINASE_ATP"/>
    <property type="match status" value="1"/>
</dbReference>
<feature type="domain" description="Protein kinase" evidence="13">
    <location>
        <begin position="4"/>
        <end position="261"/>
    </location>
</feature>
<evidence type="ECO:0000256" key="2">
    <source>
        <dbReference type="ARBA" id="ARBA00012513"/>
    </source>
</evidence>
<keyword evidence="4" id="KW-0808">Transferase</keyword>
<evidence type="ECO:0000256" key="7">
    <source>
        <dbReference type="ARBA" id="ARBA00022840"/>
    </source>
</evidence>
<dbReference type="EC" id="2.7.11.1" evidence="2"/>
<dbReference type="InterPro" id="IPR051131">
    <property type="entry name" value="NEK_Ser/Thr_kinase_NIMA"/>
</dbReference>
<dbReference type="Gene3D" id="3.30.200.20">
    <property type="entry name" value="Phosphorylase Kinase, domain 1"/>
    <property type="match status" value="1"/>
</dbReference>
<evidence type="ECO:0000256" key="8">
    <source>
        <dbReference type="ARBA" id="ARBA00047899"/>
    </source>
</evidence>
<dbReference type="Gene3D" id="1.10.510.10">
    <property type="entry name" value="Transferase(Phosphotransferase) domain 1"/>
    <property type="match status" value="1"/>
</dbReference>
<evidence type="ECO:0000256" key="12">
    <source>
        <dbReference type="SAM" id="MobiDB-lite"/>
    </source>
</evidence>
<keyword evidence="7 10" id="KW-0067">ATP-binding</keyword>
<sequence>MENFKVLQTLGSGSFGTVQKVQRIEDNQIYALKKVKINGMDAKDRKNALNEVRILASLNHPQIIGYKDAFFDESSKSLCMIMEYAEGGDLQKLIDNTKKNYKNISEGMIWKYCIQMINGIKYLHENKIVHRDLKCANVFLTKDGDVKLGDLNVSKVNRAGLMFTQTGTPYYASPEVWKDKPYDSKSDIWSLGCVLYELCALRPPFTASDMKGLYNKVIKGDYTRIPKMYSDDLANVIDMCLRVTPSKRLGAQSLLRTKEIVIHLRESGIEEEKKESSTNLLDTIKLPSNFKLLKERLPSAKYDSALETIEPTKPKVRNYSARGKTGYDLNGNLRKENSYSALQRYKNKPYYIGRHQSNNRVEKCQRAALLPPKSNRHAHYNRNYDRPGLQLPPIPKATPGIPSIPNYRNRASSIDHRRLLPPRKPSSNRSLDYDSGYHRRKADIATRHKRQQKLISKAFGLPNTKIM</sequence>
<evidence type="ECO:0000256" key="3">
    <source>
        <dbReference type="ARBA" id="ARBA00022527"/>
    </source>
</evidence>
<accession>A0AAD1UE13</accession>
<feature type="compositionally biased region" description="Basic and acidic residues" evidence="12">
    <location>
        <begin position="431"/>
        <end position="446"/>
    </location>
</feature>
<dbReference type="EMBL" id="CAMPGE010006042">
    <property type="protein sequence ID" value="CAI2364886.1"/>
    <property type="molecule type" value="Genomic_DNA"/>
</dbReference>
<dbReference type="PANTHER" id="PTHR44899">
    <property type="entry name" value="CAMK FAMILY PROTEIN KINASE"/>
    <property type="match status" value="1"/>
</dbReference>
<comment type="catalytic activity">
    <reaction evidence="8">
        <text>L-threonyl-[protein] + ATP = O-phospho-L-threonyl-[protein] + ADP + H(+)</text>
        <dbReference type="Rhea" id="RHEA:46608"/>
        <dbReference type="Rhea" id="RHEA-COMP:11060"/>
        <dbReference type="Rhea" id="RHEA-COMP:11605"/>
        <dbReference type="ChEBI" id="CHEBI:15378"/>
        <dbReference type="ChEBI" id="CHEBI:30013"/>
        <dbReference type="ChEBI" id="CHEBI:30616"/>
        <dbReference type="ChEBI" id="CHEBI:61977"/>
        <dbReference type="ChEBI" id="CHEBI:456216"/>
        <dbReference type="EC" id="2.7.11.1"/>
    </reaction>
</comment>
<evidence type="ECO:0000256" key="4">
    <source>
        <dbReference type="ARBA" id="ARBA00022679"/>
    </source>
</evidence>
<comment type="caution">
    <text evidence="14">The sequence shown here is derived from an EMBL/GenBank/DDBJ whole genome shotgun (WGS) entry which is preliminary data.</text>
</comment>
<dbReference type="AlphaFoldDB" id="A0AAD1UE13"/>
<dbReference type="FunFam" id="3.30.200.20:FF:000097">
    <property type="entry name" value="Probable serine/threonine-protein kinase nek1"/>
    <property type="match status" value="1"/>
</dbReference>
<dbReference type="SMART" id="SM00220">
    <property type="entry name" value="S_TKc"/>
    <property type="match status" value="1"/>
</dbReference>
<dbReference type="PROSITE" id="PS50011">
    <property type="entry name" value="PROTEIN_KINASE_DOM"/>
    <property type="match status" value="1"/>
</dbReference>
<gene>
    <name evidence="14" type="ORF">ECRASSUSDP1_LOCUS6236</name>
</gene>
<organism evidence="14 15">
    <name type="scientific">Euplotes crassus</name>
    <dbReference type="NCBI Taxonomy" id="5936"/>
    <lineage>
        <taxon>Eukaryota</taxon>
        <taxon>Sar</taxon>
        <taxon>Alveolata</taxon>
        <taxon>Ciliophora</taxon>
        <taxon>Intramacronucleata</taxon>
        <taxon>Spirotrichea</taxon>
        <taxon>Hypotrichia</taxon>
        <taxon>Euplotida</taxon>
        <taxon>Euplotidae</taxon>
        <taxon>Moneuplotes</taxon>
    </lineage>
</organism>
<keyword evidence="6" id="KW-0418">Kinase</keyword>
<dbReference type="Proteomes" id="UP001295684">
    <property type="component" value="Unassembled WGS sequence"/>
</dbReference>
<protein>
    <recommendedName>
        <fullName evidence="2">non-specific serine/threonine protein kinase</fullName>
        <ecNumber evidence="2">2.7.11.1</ecNumber>
    </recommendedName>
</protein>
<dbReference type="InterPro" id="IPR000719">
    <property type="entry name" value="Prot_kinase_dom"/>
</dbReference>
<dbReference type="SUPFAM" id="SSF56112">
    <property type="entry name" value="Protein kinase-like (PK-like)"/>
    <property type="match status" value="1"/>
</dbReference>
<dbReference type="Pfam" id="PF00069">
    <property type="entry name" value="Pkinase"/>
    <property type="match status" value="1"/>
</dbReference>
<evidence type="ECO:0000256" key="9">
    <source>
        <dbReference type="ARBA" id="ARBA00048679"/>
    </source>
</evidence>
<dbReference type="InterPro" id="IPR011009">
    <property type="entry name" value="Kinase-like_dom_sf"/>
</dbReference>
<evidence type="ECO:0000256" key="5">
    <source>
        <dbReference type="ARBA" id="ARBA00022741"/>
    </source>
</evidence>
<dbReference type="GO" id="GO:0004674">
    <property type="term" value="F:protein serine/threonine kinase activity"/>
    <property type="evidence" value="ECO:0007669"/>
    <property type="project" value="UniProtKB-KW"/>
</dbReference>
<evidence type="ECO:0000256" key="1">
    <source>
        <dbReference type="ARBA" id="ARBA00010886"/>
    </source>
</evidence>
<dbReference type="InterPro" id="IPR017441">
    <property type="entry name" value="Protein_kinase_ATP_BS"/>
</dbReference>
<reference evidence="14" key="1">
    <citation type="submission" date="2023-07" db="EMBL/GenBank/DDBJ databases">
        <authorList>
            <consortium name="AG Swart"/>
            <person name="Singh M."/>
            <person name="Singh A."/>
            <person name="Seah K."/>
            <person name="Emmerich C."/>
        </authorList>
    </citation>
    <scope>NUCLEOTIDE SEQUENCE</scope>
    <source>
        <strain evidence="14">DP1</strain>
    </source>
</reference>
<keyword evidence="5 10" id="KW-0547">Nucleotide-binding</keyword>
<comment type="similarity">
    <text evidence="1">Belongs to the protein kinase superfamily. NEK Ser/Thr protein kinase family. NIMA subfamily.</text>
</comment>
<keyword evidence="15" id="KW-1185">Reference proteome</keyword>
<evidence type="ECO:0000256" key="10">
    <source>
        <dbReference type="PROSITE-ProRule" id="PRU10141"/>
    </source>
</evidence>
<feature type="region of interest" description="Disordered" evidence="12">
    <location>
        <begin position="385"/>
        <end position="449"/>
    </location>
</feature>
<proteinExistence type="inferred from homology"/>
<dbReference type="GO" id="GO:0005524">
    <property type="term" value="F:ATP binding"/>
    <property type="evidence" value="ECO:0007669"/>
    <property type="project" value="UniProtKB-UniRule"/>
</dbReference>
<dbReference type="PROSITE" id="PS00108">
    <property type="entry name" value="PROTEIN_KINASE_ST"/>
    <property type="match status" value="1"/>
</dbReference>
<dbReference type="CDD" id="cd08215">
    <property type="entry name" value="STKc_Nek"/>
    <property type="match status" value="1"/>
</dbReference>
<evidence type="ECO:0000313" key="15">
    <source>
        <dbReference type="Proteomes" id="UP001295684"/>
    </source>
</evidence>